<keyword evidence="2" id="KW-0964">Secreted</keyword>
<dbReference type="InterPro" id="IPR001073">
    <property type="entry name" value="C1q_dom"/>
</dbReference>
<gene>
    <name evidence="6" type="primary">Cbln1_2</name>
    <name evidence="6" type="ORF">GTO95_0011888</name>
</gene>
<feature type="signal peptide" evidence="4">
    <location>
        <begin position="1"/>
        <end position="21"/>
    </location>
</feature>
<dbReference type="PANTHER" id="PTHR22923">
    <property type="entry name" value="CEREBELLIN-RELATED"/>
    <property type="match status" value="1"/>
</dbReference>
<dbReference type="InterPro" id="IPR050822">
    <property type="entry name" value="Cerebellin_Synaptic_Org"/>
</dbReference>
<feature type="non-terminal residue" evidence="6">
    <location>
        <position position="238"/>
    </location>
</feature>
<organism evidence="6 7">
    <name type="scientific">Atractosteus spatula</name>
    <name type="common">Alligator gar</name>
    <name type="synonym">Lepisosteus spatula</name>
    <dbReference type="NCBI Taxonomy" id="7917"/>
    <lineage>
        <taxon>Eukaryota</taxon>
        <taxon>Metazoa</taxon>
        <taxon>Chordata</taxon>
        <taxon>Craniata</taxon>
        <taxon>Vertebrata</taxon>
        <taxon>Euteleostomi</taxon>
        <taxon>Actinopterygii</taxon>
        <taxon>Neopterygii</taxon>
        <taxon>Holostei</taxon>
        <taxon>Semionotiformes</taxon>
        <taxon>Lepisosteidae</taxon>
        <taxon>Atractosteus</taxon>
    </lineage>
</organism>
<dbReference type="EMBL" id="JAAWVO010061923">
    <property type="protein sequence ID" value="MBN3322898.1"/>
    <property type="molecule type" value="Genomic_DNA"/>
</dbReference>
<comment type="caution">
    <text evidence="6">The sequence shown here is derived from an EMBL/GenBank/DDBJ whole genome shotgun (WGS) entry which is preliminary data.</text>
</comment>
<accession>A0A8J7TGE8</accession>
<dbReference type="InterPro" id="IPR008983">
    <property type="entry name" value="Tumour_necrosis_fac-like_dom"/>
</dbReference>
<feature type="domain" description="C1q" evidence="5">
    <location>
        <begin position="93"/>
        <end position="238"/>
    </location>
</feature>
<dbReference type="GO" id="GO:0005576">
    <property type="term" value="C:extracellular region"/>
    <property type="evidence" value="ECO:0007669"/>
    <property type="project" value="UniProtKB-SubCell"/>
</dbReference>
<protein>
    <submittedName>
        <fullName evidence="6">CBLN1 protein</fullName>
    </submittedName>
</protein>
<evidence type="ECO:0000259" key="5">
    <source>
        <dbReference type="PROSITE" id="PS50871"/>
    </source>
</evidence>
<dbReference type="PROSITE" id="PS50871">
    <property type="entry name" value="C1Q"/>
    <property type="match status" value="1"/>
</dbReference>
<dbReference type="Pfam" id="PF00386">
    <property type="entry name" value="C1q"/>
    <property type="match status" value="1"/>
</dbReference>
<dbReference type="PRINTS" id="PR00007">
    <property type="entry name" value="COMPLEMNTC1Q"/>
</dbReference>
<evidence type="ECO:0000256" key="2">
    <source>
        <dbReference type="ARBA" id="ARBA00022525"/>
    </source>
</evidence>
<evidence type="ECO:0000313" key="7">
    <source>
        <dbReference type="Proteomes" id="UP000736164"/>
    </source>
</evidence>
<dbReference type="SUPFAM" id="SSF49842">
    <property type="entry name" value="TNF-like"/>
    <property type="match status" value="1"/>
</dbReference>
<feature type="chain" id="PRO_5035315223" evidence="4">
    <location>
        <begin position="22"/>
        <end position="238"/>
    </location>
</feature>
<feature type="non-terminal residue" evidence="6">
    <location>
        <position position="1"/>
    </location>
</feature>
<dbReference type="PANTHER" id="PTHR22923:SF89">
    <property type="entry name" value="CEREBELLIN 18"/>
    <property type="match status" value="1"/>
</dbReference>
<evidence type="ECO:0000256" key="1">
    <source>
        <dbReference type="ARBA" id="ARBA00004613"/>
    </source>
</evidence>
<reference evidence="6" key="1">
    <citation type="journal article" date="2021" name="Cell">
        <title>Tracing the genetic footprints of vertebrate landing in non-teleost ray-finned fishes.</title>
        <authorList>
            <person name="Bi X."/>
            <person name="Wang K."/>
            <person name="Yang L."/>
            <person name="Pan H."/>
            <person name="Jiang H."/>
            <person name="Wei Q."/>
            <person name="Fang M."/>
            <person name="Yu H."/>
            <person name="Zhu C."/>
            <person name="Cai Y."/>
            <person name="He Y."/>
            <person name="Gan X."/>
            <person name="Zeng H."/>
            <person name="Yu D."/>
            <person name="Zhu Y."/>
            <person name="Jiang H."/>
            <person name="Qiu Q."/>
            <person name="Yang H."/>
            <person name="Zhang Y.E."/>
            <person name="Wang W."/>
            <person name="Zhu M."/>
            <person name="He S."/>
            <person name="Zhang G."/>
        </authorList>
    </citation>
    <scope>NUCLEOTIDE SEQUENCE</scope>
    <source>
        <strain evidence="6">Allg_001</strain>
    </source>
</reference>
<dbReference type="AlphaFoldDB" id="A0A8J7TGE8"/>
<dbReference type="Gene3D" id="2.60.120.40">
    <property type="match status" value="1"/>
</dbReference>
<keyword evidence="3 4" id="KW-0732">Signal</keyword>
<dbReference type="GO" id="GO:0045202">
    <property type="term" value="C:synapse"/>
    <property type="evidence" value="ECO:0007669"/>
    <property type="project" value="TreeGrafter"/>
</dbReference>
<dbReference type="Proteomes" id="UP000736164">
    <property type="component" value="Unassembled WGS sequence"/>
</dbReference>
<comment type="subcellular location">
    <subcellularLocation>
        <location evidence="1">Secreted</location>
    </subcellularLocation>
</comment>
<evidence type="ECO:0000256" key="3">
    <source>
        <dbReference type="ARBA" id="ARBA00022729"/>
    </source>
</evidence>
<keyword evidence="7" id="KW-1185">Reference proteome</keyword>
<evidence type="ECO:0000256" key="4">
    <source>
        <dbReference type="SAM" id="SignalP"/>
    </source>
</evidence>
<dbReference type="SMART" id="SM00110">
    <property type="entry name" value="C1Q"/>
    <property type="match status" value="1"/>
</dbReference>
<name>A0A8J7TGE8_ATRSP</name>
<evidence type="ECO:0000313" key="6">
    <source>
        <dbReference type="EMBL" id="MBN3322898.1"/>
    </source>
</evidence>
<proteinExistence type="predicted"/>
<sequence length="238" mass="25539">MKTAAALAVCLWGALSLCVSAQSSTWSLMQEAAVSWTGDLPCAGWDCKCAFSRQRGCCCVASRYNDLEDSLFTKFGDLFTALGKLKADISEVTGDVKVAFTAVMDSSAGCYGPFTSSMPIPYNTVLINQGQGYNPALGAFTAPRTGLYSFSFSAYSNVGAAGNRLYHQVSLIRNSDVVASVWEDNREDSEDSGSQTVLLPLAAGDQVYVRLLSGRQLCGDTNQHNTFSGFMVYPTLQN</sequence>
<dbReference type="GO" id="GO:0099558">
    <property type="term" value="P:maintenance of synapse structure"/>
    <property type="evidence" value="ECO:0007669"/>
    <property type="project" value="TreeGrafter"/>
</dbReference>